<feature type="site" description="Lowers pKa of active site Cys" evidence="3">
    <location>
        <position position="252"/>
    </location>
</feature>
<dbReference type="GO" id="GO:0005737">
    <property type="term" value="C:cytoplasm"/>
    <property type="evidence" value="ECO:0007669"/>
    <property type="project" value="TreeGrafter"/>
</dbReference>
<dbReference type="Proteomes" id="UP000253570">
    <property type="component" value="Unassembled WGS sequence"/>
</dbReference>
<dbReference type="SFLD" id="SFLDG01148">
    <property type="entry name" value="Xi_(cytGST)"/>
    <property type="match status" value="1"/>
</dbReference>
<reference evidence="5 6" key="1">
    <citation type="journal article" date="2018" name="Microbiome">
        <title>Fine metagenomic profile of the Mediterranean stratified and mixed water columns revealed by assembly and recruitment.</title>
        <authorList>
            <person name="Haro-Moreno J.M."/>
            <person name="Lopez-Perez M."/>
            <person name="De La Torre J.R."/>
            <person name="Picazo A."/>
            <person name="Camacho A."/>
            <person name="Rodriguez-Valera F."/>
        </authorList>
    </citation>
    <scope>NUCLEOTIDE SEQUENCE [LARGE SCALE GENOMIC DNA]</scope>
    <source>
        <strain evidence="5">MED-G57</strain>
    </source>
</reference>
<protein>
    <submittedName>
        <fullName evidence="5">Glutathione S-transferase family protein</fullName>
    </submittedName>
</protein>
<dbReference type="PANTHER" id="PTHR32419">
    <property type="entry name" value="GLUTATHIONYL-HYDROQUINONE REDUCTASE"/>
    <property type="match status" value="1"/>
</dbReference>
<dbReference type="SUPFAM" id="SSF47616">
    <property type="entry name" value="GST C-terminal domain-like"/>
    <property type="match status" value="1"/>
</dbReference>
<dbReference type="InterPro" id="IPR047047">
    <property type="entry name" value="GST_Omega-like_C"/>
</dbReference>
<dbReference type="SUPFAM" id="SSF52833">
    <property type="entry name" value="Thioredoxin-like"/>
    <property type="match status" value="1"/>
</dbReference>
<keyword evidence="5" id="KW-0808">Transferase</keyword>
<evidence type="ECO:0000259" key="4">
    <source>
        <dbReference type="PROSITE" id="PS50405"/>
    </source>
</evidence>
<dbReference type="AlphaFoldDB" id="A0A368DPY2"/>
<feature type="site" description="Lowers pKa of active site Cys" evidence="3">
    <location>
        <position position="295"/>
    </location>
</feature>
<feature type="binding site" evidence="2">
    <location>
        <begin position="129"/>
        <end position="132"/>
    </location>
    <ligand>
        <name>glutathione</name>
        <dbReference type="ChEBI" id="CHEBI:57925"/>
    </ligand>
</feature>
<dbReference type="PROSITE" id="PS50405">
    <property type="entry name" value="GST_CTER"/>
    <property type="match status" value="1"/>
</dbReference>
<dbReference type="Pfam" id="PF13409">
    <property type="entry name" value="GST_N_2"/>
    <property type="match status" value="1"/>
</dbReference>
<evidence type="ECO:0000313" key="6">
    <source>
        <dbReference type="Proteomes" id="UP000253570"/>
    </source>
</evidence>
<feature type="active site" description="Nucleophile" evidence="1">
    <location>
        <position position="63"/>
    </location>
</feature>
<sequence>MGRLENGVWIDQWYNTKETKGRYVRKASTYRNWITVDGEAGLTGKSGYKAEKDRYHLYISWACPWAHRALIYRSIKGLQDMISISSVNAIMRSKGWTFDEGYRVTPDTVNNSDYLYEVYLKEDKNYSGRVTVPLLWDKKTSTIVNNESADIIRMFNSEFDHLGAKEGNYRPTEKQDDIEKMNTFIYENINNGVYRSGFSTTQEAYDEAIETLFAGLDKLDNLLSRQRYLIGNEITESDWRFIPTLLRFDSVYHGHFKCNKKKLREYDNLFHYTKDLFQYPGVSETYDDTYSKLHYYGSHETINPTGIVSHGPKFEFDEPHNRGKLNARD</sequence>
<dbReference type="InterPro" id="IPR004045">
    <property type="entry name" value="Glutathione_S-Trfase_N"/>
</dbReference>
<evidence type="ECO:0000256" key="1">
    <source>
        <dbReference type="PIRSR" id="PIRSR015753-1"/>
    </source>
</evidence>
<organism evidence="5 6">
    <name type="scientific">PS1 clade bacterium</name>
    <dbReference type="NCBI Taxonomy" id="2175152"/>
    <lineage>
        <taxon>Bacteria</taxon>
        <taxon>Pseudomonadati</taxon>
        <taxon>Pseudomonadota</taxon>
        <taxon>Alphaproteobacteria</taxon>
        <taxon>PS1 clade</taxon>
    </lineage>
</organism>
<dbReference type="PIRSF" id="PIRSF015753">
    <property type="entry name" value="GST"/>
    <property type="match status" value="1"/>
</dbReference>
<dbReference type="GO" id="GO:0004364">
    <property type="term" value="F:glutathione transferase activity"/>
    <property type="evidence" value="ECO:0007669"/>
    <property type="project" value="InterPro"/>
</dbReference>
<gene>
    <name evidence="5" type="ORF">DBW71_02165</name>
</gene>
<feature type="binding site" evidence="2">
    <location>
        <position position="96"/>
    </location>
    <ligand>
        <name>glutathione</name>
        <dbReference type="ChEBI" id="CHEBI:57925"/>
    </ligand>
</feature>
<feature type="domain" description="GST C-terminal" evidence="4">
    <location>
        <begin position="171"/>
        <end position="305"/>
    </location>
</feature>
<comment type="caution">
    <text evidence="5">The sequence shown here is derived from an EMBL/GenBank/DDBJ whole genome shotgun (WGS) entry which is preliminary data.</text>
</comment>
<dbReference type="PANTHER" id="PTHR32419:SF6">
    <property type="entry name" value="GLUTATHIONE S-TRANSFERASE OMEGA-LIKE 1-RELATED"/>
    <property type="match status" value="1"/>
</dbReference>
<dbReference type="InterPro" id="IPR010987">
    <property type="entry name" value="Glutathione-S-Trfase_C-like"/>
</dbReference>
<dbReference type="SFLD" id="SFLDG01206">
    <property type="entry name" value="Xi.1"/>
    <property type="match status" value="1"/>
</dbReference>
<evidence type="ECO:0000256" key="2">
    <source>
        <dbReference type="PIRSR" id="PIRSR015753-2"/>
    </source>
</evidence>
<evidence type="ECO:0000256" key="3">
    <source>
        <dbReference type="PIRSR" id="PIRSR015753-3"/>
    </source>
</evidence>
<dbReference type="Gene3D" id="1.20.1050.10">
    <property type="match status" value="1"/>
</dbReference>
<dbReference type="InterPro" id="IPR036249">
    <property type="entry name" value="Thioredoxin-like_sf"/>
</dbReference>
<evidence type="ECO:0000313" key="5">
    <source>
        <dbReference type="EMBL" id="RCL73897.1"/>
    </source>
</evidence>
<dbReference type="CDD" id="cd03190">
    <property type="entry name" value="GST_C_Omega_like"/>
    <property type="match status" value="1"/>
</dbReference>
<proteinExistence type="predicted"/>
<dbReference type="InterPro" id="IPR036282">
    <property type="entry name" value="Glutathione-S-Trfase_C_sf"/>
</dbReference>
<accession>A0A368DPY2</accession>
<dbReference type="EMBL" id="QOQD01000004">
    <property type="protein sequence ID" value="RCL73897.1"/>
    <property type="molecule type" value="Genomic_DNA"/>
</dbReference>
<dbReference type="SFLD" id="SFLDS00019">
    <property type="entry name" value="Glutathione_Transferase_(cytos"/>
    <property type="match status" value="1"/>
</dbReference>
<dbReference type="Gene3D" id="3.40.30.10">
    <property type="entry name" value="Glutaredoxin"/>
    <property type="match status" value="1"/>
</dbReference>
<dbReference type="Pfam" id="PF13410">
    <property type="entry name" value="GST_C_2"/>
    <property type="match status" value="1"/>
</dbReference>
<dbReference type="FunFam" id="3.40.30.10:FF:000058">
    <property type="entry name" value="Glutathione S-transferase, omega"/>
    <property type="match status" value="1"/>
</dbReference>
<dbReference type="InterPro" id="IPR040079">
    <property type="entry name" value="Glutathione_S-Trfase"/>
</dbReference>
<name>A0A368DPY2_9PROT</name>
<dbReference type="InterPro" id="IPR016639">
    <property type="entry name" value="GST_Omega/GSH"/>
</dbReference>
<feature type="binding site" evidence="2">
    <location>
        <begin position="147"/>
        <end position="148"/>
    </location>
    <ligand>
        <name>glutathione</name>
        <dbReference type="ChEBI" id="CHEBI:57925"/>
    </ligand>
</feature>
<feature type="active site" description="Proton donor/acceptor" evidence="1">
    <location>
        <position position="194"/>
    </location>
</feature>